<feature type="domain" description="AB hydrolase-1" evidence="4">
    <location>
        <begin position="21"/>
        <end position="256"/>
    </location>
</feature>
<comment type="subunit">
    <text evidence="3">Monomer.</text>
</comment>
<dbReference type="HAMAP" id="MF_01660">
    <property type="entry name" value="MenH"/>
    <property type="match status" value="1"/>
</dbReference>
<dbReference type="PANTHER" id="PTHR42916:SF1">
    <property type="entry name" value="PROTEIN PHYLLO, CHLOROPLASTIC"/>
    <property type="match status" value="1"/>
</dbReference>
<dbReference type="InterPro" id="IPR029058">
    <property type="entry name" value="AB_hydrolase_fold"/>
</dbReference>
<evidence type="ECO:0000256" key="1">
    <source>
        <dbReference type="ARBA" id="ARBA00022428"/>
    </source>
</evidence>
<sequence>MTRYAINGISLNADIQGNGFPLLLLHGFTGSSRTWQPHVSCWNPFFRTITVDLIGHGDSDSPHDADRYRMEACVADLLELMNQLQIDRFGLLGYSMGGRVALQLANAAPERVAALVLESASPGIADAAERKARIANDNALADRIERDGILPFIDYWQSIPLFQSQQKLPEDIRKGLREQRLRNSPAGLANSLRGMGTGMQSPLHDRLQELDMPVLLIAGEWDDKYVSIGHKMNNRLPRSRLEVVPNAGHTVHLEQPDVFDELVLEFFQSNIQGKRKGS</sequence>
<comment type="catalytic activity">
    <reaction evidence="3">
        <text>5-enolpyruvoyl-6-hydroxy-2-succinyl-cyclohex-3-ene-1-carboxylate = (1R,6R)-6-hydroxy-2-succinyl-cyclohexa-2,4-diene-1-carboxylate + pyruvate</text>
        <dbReference type="Rhea" id="RHEA:25597"/>
        <dbReference type="ChEBI" id="CHEBI:15361"/>
        <dbReference type="ChEBI" id="CHEBI:58689"/>
        <dbReference type="ChEBI" id="CHEBI:58818"/>
        <dbReference type="EC" id="4.2.99.20"/>
    </reaction>
</comment>
<reference evidence="5 6" key="1">
    <citation type="submission" date="2020-08" db="EMBL/GenBank/DDBJ databases">
        <title>Complete Genome Sequence of Effusibacillus dendaii Strain skT53, Isolated from Farmland soil.</title>
        <authorList>
            <person name="Konishi T."/>
            <person name="Kawasaki H."/>
        </authorList>
    </citation>
    <scope>NUCLEOTIDE SEQUENCE [LARGE SCALE GENOMIC DNA]</scope>
    <source>
        <strain evidence="6">skT53</strain>
    </source>
</reference>
<dbReference type="PANTHER" id="PTHR42916">
    <property type="entry name" value="2-SUCCINYL-5-ENOLPYRUVYL-6-HYDROXY-3-CYCLOHEXENE-1-CARBOXYLATE SYNTHASE"/>
    <property type="match status" value="1"/>
</dbReference>
<dbReference type="AlphaFoldDB" id="A0A7I8DBH1"/>
<comment type="pathway">
    <text evidence="3">Quinol/quinone metabolism; 1,4-dihydroxy-2-naphthoate biosynthesis; 1,4-dihydroxy-2-naphthoate from chorismate: step 3/7.</text>
</comment>
<comment type="similarity">
    <text evidence="3">Belongs to the AB hydrolase superfamily. MenH family.</text>
</comment>
<dbReference type="RefSeq" id="WP_200760320.1">
    <property type="nucleotide sequence ID" value="NZ_AP023366.1"/>
</dbReference>
<evidence type="ECO:0000256" key="3">
    <source>
        <dbReference type="HAMAP-Rule" id="MF_01660"/>
    </source>
</evidence>
<dbReference type="InterPro" id="IPR022485">
    <property type="entry name" value="SHCHC_synthase_MenH"/>
</dbReference>
<proteinExistence type="inferred from homology"/>
<dbReference type="PRINTS" id="PR00412">
    <property type="entry name" value="EPOXHYDRLASE"/>
</dbReference>
<dbReference type="Proteomes" id="UP000593802">
    <property type="component" value="Chromosome"/>
</dbReference>
<protein>
    <recommendedName>
        <fullName evidence="3">Putative 2-succinyl-6-hydroxy-2,4-cyclohexadiene-1-carboxylate synthase</fullName>
        <shortName evidence="3">SHCHC synthase</shortName>
        <ecNumber evidence="3">4.2.99.20</ecNumber>
    </recommendedName>
</protein>
<dbReference type="NCBIfam" id="TIGR03695">
    <property type="entry name" value="menH_SHCHC"/>
    <property type="match status" value="1"/>
</dbReference>
<dbReference type="GO" id="GO:0070205">
    <property type="term" value="F:2-succinyl-6-hydroxy-2,4-cyclohexadiene-1-carboxylate synthase activity"/>
    <property type="evidence" value="ECO:0007669"/>
    <property type="project" value="UniProtKB-UniRule"/>
</dbReference>
<name>A0A7I8DBH1_9BACL</name>
<dbReference type="Pfam" id="PF00561">
    <property type="entry name" value="Abhydrolase_1"/>
    <property type="match status" value="1"/>
</dbReference>
<dbReference type="EMBL" id="AP023366">
    <property type="protein sequence ID" value="BCJ86309.1"/>
    <property type="molecule type" value="Genomic_DNA"/>
</dbReference>
<keyword evidence="1 3" id="KW-0474">Menaquinone biosynthesis</keyword>
<evidence type="ECO:0000313" key="6">
    <source>
        <dbReference type="Proteomes" id="UP000593802"/>
    </source>
</evidence>
<dbReference type="InterPro" id="IPR000073">
    <property type="entry name" value="AB_hydrolase_1"/>
</dbReference>
<dbReference type="KEGG" id="eff:skT53_12940"/>
<dbReference type="Gene3D" id="3.40.50.1820">
    <property type="entry name" value="alpha/beta hydrolase"/>
    <property type="match status" value="1"/>
</dbReference>
<dbReference type="EC" id="4.2.99.20" evidence="3"/>
<evidence type="ECO:0000313" key="5">
    <source>
        <dbReference type="EMBL" id="BCJ86309.1"/>
    </source>
</evidence>
<comment type="function">
    <text evidence="3">Catalyzes a proton abstraction reaction that results in 2,5-elimination of pyruvate from 2-succinyl-5-enolpyruvyl-6-hydroxy-3-cyclohexene-1-carboxylate (SEPHCHC) and the formation of 2-succinyl-6-hydroxy-2,4-cyclohexadiene-1-carboxylate (SHCHC).</text>
</comment>
<evidence type="ECO:0000259" key="4">
    <source>
        <dbReference type="Pfam" id="PF00561"/>
    </source>
</evidence>
<dbReference type="GO" id="GO:0009234">
    <property type="term" value="P:menaquinone biosynthetic process"/>
    <property type="evidence" value="ECO:0007669"/>
    <property type="project" value="UniProtKB-UniRule"/>
</dbReference>
<evidence type="ECO:0000256" key="2">
    <source>
        <dbReference type="ARBA" id="ARBA00023239"/>
    </source>
</evidence>
<keyword evidence="2 3" id="KW-0456">Lyase</keyword>
<organism evidence="5 6">
    <name type="scientific">Effusibacillus dendaii</name>
    <dbReference type="NCBI Taxonomy" id="2743772"/>
    <lineage>
        <taxon>Bacteria</taxon>
        <taxon>Bacillati</taxon>
        <taxon>Bacillota</taxon>
        <taxon>Bacilli</taxon>
        <taxon>Bacillales</taxon>
        <taxon>Alicyclobacillaceae</taxon>
        <taxon>Effusibacillus</taxon>
    </lineage>
</organism>
<dbReference type="UniPathway" id="UPA00079"/>
<comment type="pathway">
    <text evidence="3">Quinol/quinone metabolism; menaquinone biosynthesis.</text>
</comment>
<dbReference type="UniPathway" id="UPA01057">
    <property type="reaction ID" value="UER00900"/>
</dbReference>
<dbReference type="PRINTS" id="PR00111">
    <property type="entry name" value="ABHYDROLASE"/>
</dbReference>
<accession>A0A7I8DBH1</accession>
<gene>
    <name evidence="3 5" type="primary">menH</name>
    <name evidence="5" type="ORF">skT53_12940</name>
</gene>
<dbReference type="InterPro" id="IPR000639">
    <property type="entry name" value="Epox_hydrolase-like"/>
</dbReference>
<dbReference type="SUPFAM" id="SSF53474">
    <property type="entry name" value="alpha/beta-Hydrolases"/>
    <property type="match status" value="1"/>
</dbReference>
<keyword evidence="6" id="KW-1185">Reference proteome</keyword>